<dbReference type="Pfam" id="PF03235">
    <property type="entry name" value="GmrSD_N"/>
    <property type="match status" value="1"/>
</dbReference>
<evidence type="ECO:0000259" key="1">
    <source>
        <dbReference type="SMART" id="SM00507"/>
    </source>
</evidence>
<reference evidence="2 3" key="1">
    <citation type="submission" date="2020-04" db="EMBL/GenBank/DDBJ databases">
        <title>Molecular characterization of pseudomonads from Agaricus bisporus reveal novel blotch 2 pathogens in Western Europe.</title>
        <authorList>
            <person name="Taparia T."/>
            <person name="Krijger M."/>
            <person name="Haynes E."/>
            <person name="Elpinstone J.G."/>
            <person name="Noble R."/>
            <person name="Van Der Wolf J."/>
        </authorList>
    </citation>
    <scope>NUCLEOTIDE SEQUENCE [LARGE SCALE GENOMIC DNA]</scope>
    <source>
        <strain evidence="2 3">IPO3753</strain>
    </source>
</reference>
<dbReference type="CDD" id="cd00085">
    <property type="entry name" value="HNHc"/>
    <property type="match status" value="1"/>
</dbReference>
<dbReference type="InterPro" id="IPR004919">
    <property type="entry name" value="GmrSD_N"/>
</dbReference>
<organism evidence="2 3">
    <name type="scientific">Pseudomonas yamanorum</name>
    <dbReference type="NCBI Taxonomy" id="515393"/>
    <lineage>
        <taxon>Bacteria</taxon>
        <taxon>Pseudomonadati</taxon>
        <taxon>Pseudomonadota</taxon>
        <taxon>Gammaproteobacteria</taxon>
        <taxon>Pseudomonadales</taxon>
        <taxon>Pseudomonadaceae</taxon>
        <taxon>Pseudomonas</taxon>
    </lineage>
</organism>
<comment type="caution">
    <text evidence="2">The sequence shown here is derived from an EMBL/GenBank/DDBJ whole genome shotgun (WGS) entry which is preliminary data.</text>
</comment>
<dbReference type="Gene3D" id="1.10.30.50">
    <property type="match status" value="1"/>
</dbReference>
<dbReference type="InterPro" id="IPR003615">
    <property type="entry name" value="HNH_nuc"/>
</dbReference>
<evidence type="ECO:0000313" key="2">
    <source>
        <dbReference type="EMBL" id="NWD41707.1"/>
    </source>
</evidence>
<evidence type="ECO:0000313" key="3">
    <source>
        <dbReference type="Proteomes" id="UP000546584"/>
    </source>
</evidence>
<name>A0AAJ3H3R1_9PSED</name>
<dbReference type="RefSeq" id="WP_177025718.1">
    <property type="nucleotide sequence ID" value="NZ_JACAQR010000010.1"/>
</dbReference>
<dbReference type="AlphaFoldDB" id="A0AAJ3H3R1"/>
<feature type="domain" description="HNH nuclease" evidence="1">
    <location>
        <begin position="509"/>
        <end position="561"/>
    </location>
</feature>
<gene>
    <name evidence="2" type="ORF">HX826_07495</name>
</gene>
<sequence>MSKETKVHLDHLIRRQSLRYTKPPKSEHHAYYSPQISDTNIRFSDIQQSGSWFSQLVKPDFQRATSAWSPEGCANFLNSVVRRRIIPSIILWRNNETGLVYVLDGAHRLSVLRAWMTDDWGDKAETFYIKSENYNEIMASAVEAREVVNNRIGAFQEFTEAAYELRKITDQGDAPRHKMPPKRFEMAQFYNDIVHSSRTLHAQWEGGDYDAAEESFLAINRQGAPLDDLESNLIEYRKGSFSRITMSIANAGTPGHYWPAPTSTDDIPDHIIEITKTFDARCNILHDILFVPPFDSKILDINVPFMVAPGHFRKHQHLVEALPLISDGTSVTKESLIAILAKDYKSSPENVILNAERTIKTLESKISHLGNINNNPQSLSLVPLIYWYNKQGSYVRALFYGFCHWLLSGTDEEVKTRKIIFSSVRGELESTLTSYKNEFSEIQHRGGAGLKSTSKIVETLQELVSILVEGRDKESTEKKISAFFGVSKNQEKKPNKGRAFTTKSKAEINIREMLLSSVKCQICDGIVDLKQAVQYDHIKHYSKTSNSAPANGRPTHPFCNLFREQIGKVRQKSQTLKLPELKSETLKNQASMQLSLFDTFPGI</sequence>
<proteinExistence type="predicted"/>
<protein>
    <submittedName>
        <fullName evidence="2">DUF262 domain-containing protein</fullName>
    </submittedName>
</protein>
<accession>A0AAJ3H3R1</accession>
<dbReference type="Proteomes" id="UP000546584">
    <property type="component" value="Unassembled WGS sequence"/>
</dbReference>
<dbReference type="SMART" id="SM00507">
    <property type="entry name" value="HNHc"/>
    <property type="match status" value="1"/>
</dbReference>
<dbReference type="EMBL" id="JACAQR010000010">
    <property type="protein sequence ID" value="NWD41707.1"/>
    <property type="molecule type" value="Genomic_DNA"/>
</dbReference>